<dbReference type="Pfam" id="PF07883">
    <property type="entry name" value="Cupin_2"/>
    <property type="match status" value="1"/>
</dbReference>
<dbReference type="InterPro" id="IPR011051">
    <property type="entry name" value="RmlC_Cupin_sf"/>
</dbReference>
<dbReference type="InterPro" id="IPR014710">
    <property type="entry name" value="RmlC-like_jellyroll"/>
</dbReference>
<dbReference type="SUPFAM" id="SSF51182">
    <property type="entry name" value="RmlC-like cupins"/>
    <property type="match status" value="1"/>
</dbReference>
<reference evidence="2 3" key="1">
    <citation type="submission" date="2014-12" db="EMBL/GenBank/DDBJ databases">
        <title>Genome analysis of a novel jumbo phage RSL2 infecting the phytopathogen Ralstonia solanacearum.</title>
        <authorList>
            <person name="Kawasaki T."/>
            <person name="Fujie M."/>
            <person name="Chatchawankanphanich O."/>
            <person name="Ogata H."/>
            <person name="Yamada T."/>
        </authorList>
    </citation>
    <scope>NUCLEOTIDE SEQUENCE [LARGE SCALE GENOMIC DNA]</scope>
    <source>
        <strain evidence="2 3">RSL2</strain>
    </source>
</reference>
<dbReference type="EMBL" id="AP014693">
    <property type="protein sequence ID" value="BAQ02594.1"/>
    <property type="molecule type" value="Genomic_DNA"/>
</dbReference>
<dbReference type="Proteomes" id="UP000203794">
    <property type="component" value="Segment"/>
</dbReference>
<feature type="domain" description="Cupin type-2" evidence="1">
    <location>
        <begin position="90"/>
        <end position="147"/>
    </location>
</feature>
<dbReference type="KEGG" id="vg:26639507"/>
<protein>
    <recommendedName>
        <fullName evidence="1">Cupin type-2 domain-containing protein</fullName>
    </recommendedName>
</protein>
<name>A0A0A8J9D0_9CAUD</name>
<dbReference type="GeneID" id="26639507"/>
<evidence type="ECO:0000259" key="1">
    <source>
        <dbReference type="Pfam" id="PF07883"/>
    </source>
</evidence>
<organism evidence="2 3">
    <name type="scientific">Ralstonia phage RSL2</name>
    <dbReference type="NCBI Taxonomy" id="1585840"/>
    <lineage>
        <taxon>Viruses</taxon>
        <taxon>Duplodnaviria</taxon>
        <taxon>Heunggongvirae</taxon>
        <taxon>Uroviricota</taxon>
        <taxon>Caudoviricetes</taxon>
        <taxon>Chimalliviridae</taxon>
        <taxon>Chiangmaivirus</taxon>
        <taxon>Chiangmaivirus RSL2</taxon>
    </lineage>
</organism>
<sequence length="162" mass="18202">MTMVLKDITLDDLHLDELLFHPYPYEQQMVKYITMDGRQMTPSNAEEVLKVKMFGTIKIEGMEKISKKVFDALKQFSHDGPVTCHVFIAAENAPSFPDHTDPDGVLIYVVDGVKNMFVDGKFITLNAGQSVFIPPGTPHRAVNYSASVMMSVGFEKFIVEKL</sequence>
<accession>A0A0A8J9D0</accession>
<dbReference type="RefSeq" id="YP_009212915.1">
    <property type="nucleotide sequence ID" value="NC_028950.1"/>
</dbReference>
<evidence type="ECO:0000313" key="3">
    <source>
        <dbReference type="Proteomes" id="UP000203794"/>
    </source>
</evidence>
<dbReference type="OrthoDB" id="35552at10239"/>
<keyword evidence="3" id="KW-1185">Reference proteome</keyword>
<dbReference type="Gene3D" id="2.60.120.10">
    <property type="entry name" value="Jelly Rolls"/>
    <property type="match status" value="1"/>
</dbReference>
<dbReference type="InterPro" id="IPR013096">
    <property type="entry name" value="Cupin_2"/>
</dbReference>
<proteinExistence type="predicted"/>
<evidence type="ECO:0000313" key="2">
    <source>
        <dbReference type="EMBL" id="BAQ02594.1"/>
    </source>
</evidence>